<evidence type="ECO:0000313" key="2">
    <source>
        <dbReference type="EMBL" id="MXP76057.1"/>
    </source>
</evidence>
<accession>A0A7X3MGR8</accession>
<keyword evidence="3" id="KW-1185">Reference proteome</keyword>
<dbReference type="Pfam" id="PF18765">
    <property type="entry name" value="Polbeta"/>
    <property type="match status" value="1"/>
</dbReference>
<dbReference type="Gene3D" id="3.30.460.10">
    <property type="entry name" value="Beta Polymerase, domain 2"/>
    <property type="match status" value="1"/>
</dbReference>
<comment type="caution">
    <text evidence="2">The sequence shown here is derived from an EMBL/GenBank/DDBJ whole genome shotgun (WGS) entry which is preliminary data.</text>
</comment>
<dbReference type="InterPro" id="IPR041633">
    <property type="entry name" value="Polbeta"/>
</dbReference>
<dbReference type="AlphaFoldDB" id="A0A7X3MGR8"/>
<dbReference type="GO" id="GO:0016740">
    <property type="term" value="F:transferase activity"/>
    <property type="evidence" value="ECO:0007669"/>
    <property type="project" value="UniProtKB-KW"/>
</dbReference>
<reference evidence="2 3" key="1">
    <citation type="submission" date="2019-12" db="EMBL/GenBank/DDBJ databases">
        <title>Sporaefaciens musculi gen. nov., sp. nov., a novel bacterium isolated from the caecum of an obese mouse.</title>
        <authorList>
            <person name="Rasmussen T.S."/>
            <person name="Streidl T."/>
            <person name="Hitch T.C.A."/>
            <person name="Wortmann E."/>
            <person name="Deptula P."/>
            <person name="Hansen M."/>
            <person name="Nielsen D.S."/>
            <person name="Clavel T."/>
            <person name="Vogensen F.K."/>
        </authorList>
    </citation>
    <scope>NUCLEOTIDE SEQUENCE [LARGE SCALE GENOMIC DNA]</scope>
    <source>
        <strain evidence="2 3">WCA-9-b2</strain>
    </source>
</reference>
<gene>
    <name evidence="2" type="ORF">GN277_11860</name>
</gene>
<dbReference type="SUPFAM" id="SSF81301">
    <property type="entry name" value="Nucleotidyltransferase"/>
    <property type="match status" value="1"/>
</dbReference>
<sequence>MWDFPVMEGIAFPDANRVHPLMQGRVEKLIYELAKDQNIRRVVLFGSSLEFRCNSASDMDIYIEKFDSGKKLEYVPELDCEIDIVTNLSHDNRLYHEIEQTGLLLFER</sequence>
<keyword evidence="2" id="KW-0808">Transferase</keyword>
<dbReference type="EMBL" id="WUQX01000001">
    <property type="protein sequence ID" value="MXP76057.1"/>
    <property type="molecule type" value="Genomic_DNA"/>
</dbReference>
<organism evidence="2 3">
    <name type="scientific">Sporofaciens musculi</name>
    <dbReference type="NCBI Taxonomy" id="2681861"/>
    <lineage>
        <taxon>Bacteria</taxon>
        <taxon>Bacillati</taxon>
        <taxon>Bacillota</taxon>
        <taxon>Clostridia</taxon>
        <taxon>Lachnospirales</taxon>
        <taxon>Lachnospiraceae</taxon>
        <taxon>Sporofaciens</taxon>
    </lineage>
</organism>
<dbReference type="InterPro" id="IPR043519">
    <property type="entry name" value="NT_sf"/>
</dbReference>
<feature type="domain" description="Polymerase beta nucleotidyltransferase" evidence="1">
    <location>
        <begin position="27"/>
        <end position="108"/>
    </location>
</feature>
<proteinExistence type="predicted"/>
<protein>
    <submittedName>
        <fullName evidence="2">Nucleotidyltransferase domain-containing protein</fullName>
    </submittedName>
</protein>
<name>A0A7X3MGR8_9FIRM</name>
<evidence type="ECO:0000259" key="1">
    <source>
        <dbReference type="Pfam" id="PF18765"/>
    </source>
</evidence>
<dbReference type="Proteomes" id="UP000460412">
    <property type="component" value="Unassembled WGS sequence"/>
</dbReference>
<evidence type="ECO:0000313" key="3">
    <source>
        <dbReference type="Proteomes" id="UP000460412"/>
    </source>
</evidence>